<organism evidence="1 2">
    <name type="scientific">Ajellomyces capsulatus</name>
    <name type="common">Darling's disease fungus</name>
    <name type="synonym">Histoplasma capsulatum</name>
    <dbReference type="NCBI Taxonomy" id="5037"/>
    <lineage>
        <taxon>Eukaryota</taxon>
        <taxon>Fungi</taxon>
        <taxon>Dikarya</taxon>
        <taxon>Ascomycota</taxon>
        <taxon>Pezizomycotina</taxon>
        <taxon>Eurotiomycetes</taxon>
        <taxon>Eurotiomycetidae</taxon>
        <taxon>Onygenales</taxon>
        <taxon>Ajellomycetaceae</taxon>
        <taxon>Histoplasma</taxon>
    </lineage>
</organism>
<proteinExistence type="predicted"/>
<protein>
    <submittedName>
        <fullName evidence="1">Uncharacterized protein</fullName>
    </submittedName>
</protein>
<gene>
    <name evidence="1" type="ORF">I7I52_10457</name>
</gene>
<reference evidence="1 2" key="1">
    <citation type="submission" date="2021-01" db="EMBL/GenBank/DDBJ databases">
        <title>Chromosome-level genome assembly of a human fungal pathogen reveals clustering of transcriptionally co-regulated genes.</title>
        <authorList>
            <person name="Voorhies M."/>
            <person name="Cohen S."/>
            <person name="Shea T.P."/>
            <person name="Petrus S."/>
            <person name="Munoz J.F."/>
            <person name="Poplawski S."/>
            <person name="Goldman W.E."/>
            <person name="Michael T."/>
            <person name="Cuomo C.A."/>
            <person name="Sil A."/>
            <person name="Beyhan S."/>
        </authorList>
    </citation>
    <scope>NUCLEOTIDE SEQUENCE [LARGE SCALE GENOMIC DNA]</scope>
    <source>
        <strain evidence="1 2">G184AR</strain>
    </source>
</reference>
<evidence type="ECO:0000313" key="2">
    <source>
        <dbReference type="Proteomes" id="UP000670092"/>
    </source>
</evidence>
<dbReference type="AlphaFoldDB" id="A0A8H7Z2K3"/>
<evidence type="ECO:0000313" key="1">
    <source>
        <dbReference type="EMBL" id="KAG5299968.1"/>
    </source>
</evidence>
<comment type="caution">
    <text evidence="1">The sequence shown here is derived from an EMBL/GenBank/DDBJ whole genome shotgun (WGS) entry which is preliminary data.</text>
</comment>
<dbReference type="Proteomes" id="UP000670092">
    <property type="component" value="Unassembled WGS sequence"/>
</dbReference>
<dbReference type="VEuPathDB" id="FungiDB:I7I52_10457"/>
<dbReference type="EMBL" id="JAEVHI010000002">
    <property type="protein sequence ID" value="KAG5299968.1"/>
    <property type="molecule type" value="Genomic_DNA"/>
</dbReference>
<sequence>MIFYLKIIPNHHFFPSSIGRIYNRHFYSAKCAKLINVTCCTSSGLARLEVLSFPRAKKFLYFCCPIFLFPFFSF</sequence>
<name>A0A8H7Z2K3_AJECA</name>
<accession>A0A8H7Z2K3</accession>